<dbReference type="Proteomes" id="UP000183926">
    <property type="component" value="Unassembled WGS sequence"/>
</dbReference>
<dbReference type="InterPro" id="IPR002789">
    <property type="entry name" value="HerA_central"/>
</dbReference>
<dbReference type="PANTHER" id="PTHR30121:SF6">
    <property type="entry name" value="SLR6007 PROTEIN"/>
    <property type="match status" value="1"/>
</dbReference>
<dbReference type="SUPFAM" id="SSF52540">
    <property type="entry name" value="P-loop containing nucleoside triphosphate hydrolases"/>
    <property type="match status" value="2"/>
</dbReference>
<evidence type="ECO:0000313" key="3">
    <source>
        <dbReference type="EMBL" id="SFU43744.1"/>
    </source>
</evidence>
<evidence type="ECO:0000313" key="4">
    <source>
        <dbReference type="Proteomes" id="UP000183926"/>
    </source>
</evidence>
<organism evidence="3 4">
    <name type="scientific">Nitrosomonas eutropha</name>
    <dbReference type="NCBI Taxonomy" id="916"/>
    <lineage>
        <taxon>Bacteria</taxon>
        <taxon>Pseudomonadati</taxon>
        <taxon>Pseudomonadota</taxon>
        <taxon>Betaproteobacteria</taxon>
        <taxon>Nitrosomonadales</taxon>
        <taxon>Nitrosomonadaceae</taxon>
        <taxon>Nitrosomonas</taxon>
    </lineage>
</organism>
<dbReference type="AlphaFoldDB" id="A0A1I7G5M5"/>
<reference evidence="3 4" key="1">
    <citation type="submission" date="2016-10" db="EMBL/GenBank/DDBJ databases">
        <authorList>
            <person name="de Groot N.N."/>
        </authorList>
    </citation>
    <scope>NUCLEOTIDE SEQUENCE [LARGE SCALE GENOMIC DNA]</scope>
    <source>
        <strain evidence="3 4">Nm24</strain>
    </source>
</reference>
<dbReference type="Pfam" id="PF01935">
    <property type="entry name" value="DUF87"/>
    <property type="match status" value="1"/>
</dbReference>
<dbReference type="PANTHER" id="PTHR30121">
    <property type="entry name" value="UNCHARACTERIZED PROTEIN YJGR-RELATED"/>
    <property type="match status" value="1"/>
</dbReference>
<feature type="domain" description="AAA+ ATPase" evidence="2">
    <location>
        <begin position="65"/>
        <end position="324"/>
    </location>
</feature>
<evidence type="ECO:0000259" key="2">
    <source>
        <dbReference type="SMART" id="SM00382"/>
    </source>
</evidence>
<protein>
    <recommendedName>
        <fullName evidence="2">AAA+ ATPase domain-containing protein</fullName>
    </recommendedName>
</protein>
<dbReference type="PROSITE" id="PS00675">
    <property type="entry name" value="SIGMA54_INTERACT_1"/>
    <property type="match status" value="1"/>
</dbReference>
<evidence type="ECO:0000256" key="1">
    <source>
        <dbReference type="SAM" id="MobiDB-lite"/>
    </source>
</evidence>
<dbReference type="SMART" id="SM00382">
    <property type="entry name" value="AAA"/>
    <property type="match status" value="2"/>
</dbReference>
<dbReference type="InterPro" id="IPR025662">
    <property type="entry name" value="Sigma_54_int_dom_ATP-bd_1"/>
</dbReference>
<gene>
    <name evidence="3" type="ORF">SAMN05216339_102229</name>
</gene>
<dbReference type="InterPro" id="IPR027417">
    <property type="entry name" value="P-loop_NTPase"/>
</dbReference>
<dbReference type="OrthoDB" id="9758751at2"/>
<dbReference type="InterPro" id="IPR003593">
    <property type="entry name" value="AAA+_ATPase"/>
</dbReference>
<dbReference type="Gene3D" id="3.40.50.300">
    <property type="entry name" value="P-loop containing nucleotide triphosphate hydrolases"/>
    <property type="match status" value="3"/>
</dbReference>
<feature type="domain" description="AAA+ ATPase" evidence="2">
    <location>
        <begin position="659"/>
        <end position="978"/>
    </location>
</feature>
<dbReference type="InterPro" id="IPR051162">
    <property type="entry name" value="T4SS_component"/>
</dbReference>
<dbReference type="EMBL" id="FPBL01000002">
    <property type="protein sequence ID" value="SFU43744.1"/>
    <property type="molecule type" value="Genomic_DNA"/>
</dbReference>
<name>A0A1I7G5M5_9PROT</name>
<accession>A0A1I7G5M5</accession>
<feature type="region of interest" description="Disordered" evidence="1">
    <location>
        <begin position="400"/>
        <end position="419"/>
    </location>
</feature>
<dbReference type="RefSeq" id="WP_074927218.1">
    <property type="nucleotide sequence ID" value="NZ_FPBL01000002.1"/>
</dbReference>
<sequence length="1062" mass="119122">MSGTSQEEYLKIFRSRVKEDIFHSITHHNQIWQPDPYDIESIHQESRECFERLLNRVSNCEQTDSGRIMLLLGESGAGKTHLMRAFRNYTHEKSLGYFSYMQMTSSISNYASYALHYTIDSLDKPYCAINGSTTGLMHLSNALIERRQIVSQHAIEQLRNGELNHDELSKLISQITDTILNKEGEQFRHVDLDLIRVLLYLQHDEPAIHARVRKYLRCENMSEYDCKILGNITPRVQEGAPDRLLQALAYLMMAINKGAFIICLDQLEDIHPADEAEIKFRHAMEKMTKLAEIPNVVVVIAGLEEIYRSQLRNSLPNSLIDRIERDPDTITLCGERSKTEIREIISIRLKALYDSHEIDFCSGESIFPFQDETPTLLAGMKTRQIIDWCRQEREYSIRTGNLPRLPDKNRDTPPQTEESDKKIIQPLEQLWNDHLAHPHAIPENEDEMLQLLGRGIEHCAVELNHSLKCNIVQRDNFLDIDIQNSAENIAICSTIGLCQKPSQGGALARQINKLQTAAGRRTAISIRSIEFPANPKTQIAIQLGKFVADGGKKVLIPDADWRTMVAMESFHKQYAERSDFKSWLQKEQPLLSLPSIQQILDLEMTLKRAETSSVPANAQPPVPPALVNVQLLAPDTSQLKIGMTQGYQPSSYKVDISQFVRHAAFLGGSGSGKTTLALNIIEQLLLQGIPAILLDRKGDLCSYAKDEAWRSPVADPIRAQMRKDLRNKIEVIVYTPGAIEGQGRPLSIPIVPKGLENLSSGECDQLANHAAFSLGRIMGYKDHGQDKARIVILGKAISILGQLNKNHALTINHLLDFIDKDDPLLLNAIGRLDPKLSKKLVQDLQTLALGHGTLFSRSGELLNTENLFGHSTEKTRLSIISTSNLGNNDNVLFWVSQLLLDIGRFAAKSPSDKLQGVILLDEADLYLPAQSKPATKEPLENLLRRARSAGIGLMLATQSPGDLDYRSRDQISTWFIGCIKEKTALDKLKPMLSEAKTDVSSKLANQSTGEFYAIHNGEVSSIKADLSLVQAEQVSAHEILKLAGRKKDNRISTFFQNVFTSS</sequence>
<proteinExistence type="predicted"/>